<proteinExistence type="predicted"/>
<evidence type="ECO:0000313" key="1">
    <source>
        <dbReference type="EMBL" id="QZE13794.1"/>
    </source>
</evidence>
<protein>
    <submittedName>
        <fullName evidence="1">Uncharacterized protein</fullName>
    </submittedName>
</protein>
<dbReference type="EMBL" id="CP081303">
    <property type="protein sequence ID" value="QZE13794.1"/>
    <property type="molecule type" value="Genomic_DNA"/>
</dbReference>
<keyword evidence="2" id="KW-1185">Reference proteome</keyword>
<dbReference type="Proteomes" id="UP000826212">
    <property type="component" value="Chromosome"/>
</dbReference>
<name>A0AC61NQZ3_9BACT</name>
<evidence type="ECO:0000313" key="2">
    <source>
        <dbReference type="Proteomes" id="UP000826212"/>
    </source>
</evidence>
<accession>A0AC61NQZ3</accession>
<sequence length="150" mass="16815">MFKRKTISIIIVMSFALWSNTLFAKKVPNLKRDRYHFSLEYVNSTDTFNRSVRALGYDVNNLVYGLQGENCSPTENDIEVLSKGSVYGIFGYQFINSITFAGLAGYGESLYNGDKVQYGATCAVHIKFVNLSITYNTTSNWGLGIGVYLK</sequence>
<gene>
    <name evidence="1" type="ORF">K4L44_14700</name>
</gene>
<reference evidence="1" key="1">
    <citation type="submission" date="2021-08" db="EMBL/GenBank/DDBJ databases">
        <title>Novel anaerobic bacterium isolated from sea squirt in East Sea, Republic of Korea.</title>
        <authorList>
            <person name="Nguyen T.H."/>
            <person name="Li Z."/>
            <person name="Lee Y.-J."/>
            <person name="Ko J."/>
            <person name="Kim S.-G."/>
        </authorList>
    </citation>
    <scope>NUCLEOTIDE SEQUENCE</scope>
    <source>
        <strain evidence="1">KCTC 25031</strain>
    </source>
</reference>
<organism evidence="1 2">
    <name type="scientific">Halosquirtibacter laminarini</name>
    <dbReference type="NCBI Taxonomy" id="3374600"/>
    <lineage>
        <taxon>Bacteria</taxon>
        <taxon>Pseudomonadati</taxon>
        <taxon>Bacteroidota</taxon>
        <taxon>Bacteroidia</taxon>
        <taxon>Marinilabiliales</taxon>
        <taxon>Prolixibacteraceae</taxon>
        <taxon>Halosquirtibacter</taxon>
    </lineage>
</organism>